<name>A0A3L8S5G8_CHLGU</name>
<keyword evidence="3" id="KW-1185">Reference proteome</keyword>
<dbReference type="Proteomes" id="UP000276834">
    <property type="component" value="Unassembled WGS sequence"/>
</dbReference>
<feature type="compositionally biased region" description="Low complexity" evidence="1">
    <location>
        <begin position="28"/>
        <end position="38"/>
    </location>
</feature>
<accession>A0A3L8S5G8</accession>
<comment type="caution">
    <text evidence="2">The sequence shown here is derived from an EMBL/GenBank/DDBJ whole genome shotgun (WGS) entry which is preliminary data.</text>
</comment>
<feature type="compositionally biased region" description="Polar residues" evidence="1">
    <location>
        <begin position="58"/>
        <end position="72"/>
    </location>
</feature>
<dbReference type="EMBL" id="QUSF01000061">
    <property type="protein sequence ID" value="RLV97242.1"/>
    <property type="molecule type" value="Genomic_DNA"/>
</dbReference>
<gene>
    <name evidence="2" type="ORF">DV515_00011892</name>
</gene>
<proteinExistence type="predicted"/>
<evidence type="ECO:0000256" key="1">
    <source>
        <dbReference type="SAM" id="MobiDB-lite"/>
    </source>
</evidence>
<feature type="compositionally biased region" description="Low complexity" evidence="1">
    <location>
        <begin position="1"/>
        <end position="15"/>
    </location>
</feature>
<dbReference type="AlphaFoldDB" id="A0A3L8S5G8"/>
<reference evidence="2 3" key="1">
    <citation type="journal article" date="2018" name="Proc. R. Soc. B">
        <title>A non-coding region near Follistatin controls head colour polymorphism in the Gouldian finch.</title>
        <authorList>
            <person name="Toomey M.B."/>
            <person name="Marques C.I."/>
            <person name="Andrade P."/>
            <person name="Araujo P.M."/>
            <person name="Sabatino S."/>
            <person name="Gazda M.A."/>
            <person name="Afonso S."/>
            <person name="Lopes R.J."/>
            <person name="Corbo J.C."/>
            <person name="Carneiro M."/>
        </authorList>
    </citation>
    <scope>NUCLEOTIDE SEQUENCE [LARGE SCALE GENOMIC DNA]</scope>
    <source>
        <strain evidence="2">Red01</strain>
        <tissue evidence="2">Muscle</tissue>
    </source>
</reference>
<protein>
    <submittedName>
        <fullName evidence="2">Uncharacterized protein</fullName>
    </submittedName>
</protein>
<organism evidence="2 3">
    <name type="scientific">Chloebia gouldiae</name>
    <name type="common">Gouldian finch</name>
    <name type="synonym">Erythrura gouldiae</name>
    <dbReference type="NCBI Taxonomy" id="44316"/>
    <lineage>
        <taxon>Eukaryota</taxon>
        <taxon>Metazoa</taxon>
        <taxon>Chordata</taxon>
        <taxon>Craniata</taxon>
        <taxon>Vertebrata</taxon>
        <taxon>Euteleostomi</taxon>
        <taxon>Archelosauria</taxon>
        <taxon>Archosauria</taxon>
        <taxon>Dinosauria</taxon>
        <taxon>Saurischia</taxon>
        <taxon>Theropoda</taxon>
        <taxon>Coelurosauria</taxon>
        <taxon>Aves</taxon>
        <taxon>Neognathae</taxon>
        <taxon>Neoaves</taxon>
        <taxon>Telluraves</taxon>
        <taxon>Australaves</taxon>
        <taxon>Passeriformes</taxon>
        <taxon>Passeroidea</taxon>
        <taxon>Passeridae</taxon>
        <taxon>Chloebia</taxon>
    </lineage>
</organism>
<evidence type="ECO:0000313" key="3">
    <source>
        <dbReference type="Proteomes" id="UP000276834"/>
    </source>
</evidence>
<feature type="region of interest" description="Disordered" evidence="1">
    <location>
        <begin position="1"/>
        <end position="76"/>
    </location>
</feature>
<sequence length="128" mass="14010">MQSGRSGTGRSPRGAAGHRETRDRRSRPAAAASRATAPVERPRHGIRGPAAPAPFRSEPNSSAAPTFENPSLENPPPRIRALLSERLAWLGEEGGVFCEVTRWKVLTPRFTFGRRASFPEGPEERLDI</sequence>
<evidence type="ECO:0000313" key="2">
    <source>
        <dbReference type="EMBL" id="RLV97242.1"/>
    </source>
</evidence>